<dbReference type="EMBL" id="WTVH01000010">
    <property type="protein sequence ID" value="NMF93077.1"/>
    <property type="molecule type" value="Genomic_DNA"/>
</dbReference>
<organism evidence="3 4">
    <name type="scientific">Aromatoleum buckelii</name>
    <dbReference type="NCBI Taxonomy" id="200254"/>
    <lineage>
        <taxon>Bacteria</taxon>
        <taxon>Pseudomonadati</taxon>
        <taxon>Pseudomonadota</taxon>
        <taxon>Betaproteobacteria</taxon>
        <taxon>Rhodocyclales</taxon>
        <taxon>Rhodocyclaceae</taxon>
        <taxon>Aromatoleum</taxon>
    </lineage>
</organism>
<reference evidence="3" key="1">
    <citation type="submission" date="2019-12" db="EMBL/GenBank/DDBJ databases">
        <title>Comparative genomics gives insights into the taxonomy of the Azoarcus-Aromatoleum group and reveals separate origins of nif in the plant-associated Azoarcus and non-plant-associated Aromatoleum sub-groups.</title>
        <authorList>
            <person name="Lafos M."/>
            <person name="Maluk M."/>
            <person name="Batista M."/>
            <person name="Junghare M."/>
            <person name="Carmona M."/>
            <person name="Faoro H."/>
            <person name="Cruz L.M."/>
            <person name="Battistoni F."/>
            <person name="De Souza E."/>
            <person name="Pedrosa F."/>
            <person name="Chen W.-M."/>
            <person name="Poole P.S."/>
            <person name="Dixon R.A."/>
            <person name="James E.K."/>
        </authorList>
    </citation>
    <scope>NUCLEOTIDE SEQUENCE</scope>
    <source>
        <strain evidence="3">U120</strain>
    </source>
</reference>
<dbReference type="PANTHER" id="PTHR45726">
    <property type="entry name" value="LEUKOTRIENE A-4 HYDROLASE"/>
    <property type="match status" value="1"/>
</dbReference>
<dbReference type="SUPFAM" id="SSF55486">
    <property type="entry name" value="Metalloproteases ('zincins'), catalytic domain"/>
    <property type="match status" value="1"/>
</dbReference>
<comment type="caution">
    <text evidence="3">The sequence shown here is derived from an EMBL/GenBank/DDBJ whole genome shotgun (WGS) entry which is preliminary data.</text>
</comment>
<accession>A0ABX1MYK1</accession>
<evidence type="ECO:0000313" key="4">
    <source>
        <dbReference type="Proteomes" id="UP000601990"/>
    </source>
</evidence>
<proteinExistence type="predicted"/>
<evidence type="ECO:0000259" key="2">
    <source>
        <dbReference type="Pfam" id="PF01433"/>
    </source>
</evidence>
<protein>
    <submittedName>
        <fullName evidence="3">M1 family peptidase</fullName>
    </submittedName>
</protein>
<dbReference type="Gene3D" id="1.10.390.10">
    <property type="entry name" value="Neutral Protease Domain 2"/>
    <property type="match status" value="1"/>
</dbReference>
<dbReference type="InterPro" id="IPR014782">
    <property type="entry name" value="Peptidase_M1_dom"/>
</dbReference>
<dbReference type="InterPro" id="IPR034015">
    <property type="entry name" value="M1_LTA4H"/>
</dbReference>
<dbReference type="InterPro" id="IPR027268">
    <property type="entry name" value="Peptidase_M4/M1_CTD_sf"/>
</dbReference>
<sequence length="683" mass="75076">MFHAISLLIMLSLPVILNPASAQMSPIGAAAASAPAATYRLAVRLDPGRRELSGEAEITIDSEAAFELLLSARFEAGPLRIDGEPVELWPHRQGALQRWSVPAGVAGRTLALSWHGTLAALAPGVEHRDTLGMQEPVADPHGSFLPSSSAWYPLAARQGRALLHAFTLSIDLPEGQHGLVAGHLQSEAARGGRLVTRFEFPHPAEGIDLIAGPYRITERHVRSSDGRPIVLRTYFHGELAPLAAGYLDAVRDYLALYESWIGPYPFTSFAVVSSPTPTGFGMPTLTYLGIEVLKLPFIKATSLGHEVLHNWWGNGVYPDYASGNWSEGLTTFMADYHYAERAGADKARAMRQGWLRELSGIPPGADRPLAAFTSRTHGVDQAIGYGKAAMMFVMLRDRIGEPAFDRAIRRFWQTQRFRVADWDDLRTAFEAESRQRLEHFFAQWLERAGLAEVALVEGRAAEDHVAVTLTQRAPPYVIEVPLRIGTTDGDETRRVRLERLEQRFELELGAEEAATRITLDPENRLLRRLHRQEAPPILRELQFDERTALVTLGDATFTTSARSLAMRLLDHRFGPQAAELPPDDRPLLVIGEHGHVLRWLESHALPPPPPEVAGKGTLRMWTLRLDSGVALAIVAAADAGAVTAASRPLPHYGQQSWLVFDGAKAVARGVWAAEPVSVPVSHR</sequence>
<gene>
    <name evidence="3" type="ORF">GO608_07015</name>
</gene>
<dbReference type="Proteomes" id="UP000601990">
    <property type="component" value="Unassembled WGS sequence"/>
</dbReference>
<name>A0ABX1MYK1_9RHOO</name>
<feature type="signal peptide" evidence="1">
    <location>
        <begin position="1"/>
        <end position="22"/>
    </location>
</feature>
<keyword evidence="4" id="KW-1185">Reference proteome</keyword>
<keyword evidence="1" id="KW-0732">Signal</keyword>
<evidence type="ECO:0000256" key="1">
    <source>
        <dbReference type="SAM" id="SignalP"/>
    </source>
</evidence>
<dbReference type="PANTHER" id="PTHR45726:SF3">
    <property type="entry name" value="LEUKOTRIENE A-4 HYDROLASE"/>
    <property type="match status" value="1"/>
</dbReference>
<evidence type="ECO:0000313" key="3">
    <source>
        <dbReference type="EMBL" id="NMF93077.1"/>
    </source>
</evidence>
<dbReference type="Pfam" id="PF01433">
    <property type="entry name" value="Peptidase_M1"/>
    <property type="match status" value="1"/>
</dbReference>
<feature type="chain" id="PRO_5047425919" evidence="1">
    <location>
        <begin position="23"/>
        <end position="683"/>
    </location>
</feature>
<dbReference type="RefSeq" id="WP_169198365.1">
    <property type="nucleotide sequence ID" value="NZ_WTVH02000008.1"/>
</dbReference>
<feature type="domain" description="Peptidase M1 membrane alanine aminopeptidase" evidence="2">
    <location>
        <begin position="304"/>
        <end position="444"/>
    </location>
</feature>